<keyword evidence="5 7" id="KW-0472">Membrane</keyword>
<dbReference type="PANTHER" id="PTHR12246">
    <property type="entry name" value="PALMITOYLTRANSFERASE ZDHHC16"/>
    <property type="match status" value="1"/>
</dbReference>
<gene>
    <name evidence="10" type="ORF">M9Y10_004884</name>
</gene>
<dbReference type="EMBL" id="JAPFFF010000011">
    <property type="protein sequence ID" value="KAK8878120.1"/>
    <property type="molecule type" value="Genomic_DNA"/>
</dbReference>
<evidence type="ECO:0000256" key="7">
    <source>
        <dbReference type="RuleBase" id="RU079119"/>
    </source>
</evidence>
<dbReference type="EC" id="2.3.1.225" evidence="7"/>
<feature type="transmembrane region" description="Helical" evidence="7">
    <location>
        <begin position="299"/>
        <end position="323"/>
    </location>
</feature>
<comment type="subcellular location">
    <subcellularLocation>
        <location evidence="1">Membrane</location>
        <topology evidence="1">Multi-pass membrane protein</topology>
    </subcellularLocation>
</comment>
<feature type="transmembrane region" description="Helical" evidence="7">
    <location>
        <begin position="51"/>
        <end position="74"/>
    </location>
</feature>
<dbReference type="Proteomes" id="UP001470230">
    <property type="component" value="Unassembled WGS sequence"/>
</dbReference>
<proteinExistence type="inferred from homology"/>
<comment type="catalytic activity">
    <reaction evidence="7">
        <text>L-cysteinyl-[protein] + hexadecanoyl-CoA = S-hexadecanoyl-L-cysteinyl-[protein] + CoA</text>
        <dbReference type="Rhea" id="RHEA:36683"/>
        <dbReference type="Rhea" id="RHEA-COMP:10131"/>
        <dbReference type="Rhea" id="RHEA-COMP:11032"/>
        <dbReference type="ChEBI" id="CHEBI:29950"/>
        <dbReference type="ChEBI" id="CHEBI:57287"/>
        <dbReference type="ChEBI" id="CHEBI:57379"/>
        <dbReference type="ChEBI" id="CHEBI:74151"/>
        <dbReference type="EC" id="2.3.1.225"/>
    </reaction>
</comment>
<keyword evidence="11" id="KW-1185">Reference proteome</keyword>
<organism evidence="10 11">
    <name type="scientific">Tritrichomonas musculus</name>
    <dbReference type="NCBI Taxonomy" id="1915356"/>
    <lineage>
        <taxon>Eukaryota</taxon>
        <taxon>Metamonada</taxon>
        <taxon>Parabasalia</taxon>
        <taxon>Tritrichomonadida</taxon>
        <taxon>Tritrichomonadidae</taxon>
        <taxon>Tritrichomonas</taxon>
    </lineage>
</organism>
<dbReference type="Pfam" id="PF01529">
    <property type="entry name" value="DHHC"/>
    <property type="match status" value="1"/>
</dbReference>
<feature type="region of interest" description="Disordered" evidence="8">
    <location>
        <begin position="161"/>
        <end position="182"/>
    </location>
</feature>
<evidence type="ECO:0000256" key="1">
    <source>
        <dbReference type="ARBA" id="ARBA00004141"/>
    </source>
</evidence>
<evidence type="ECO:0000313" key="10">
    <source>
        <dbReference type="EMBL" id="KAK8878120.1"/>
    </source>
</evidence>
<feature type="transmembrane region" description="Helical" evidence="7">
    <location>
        <begin position="80"/>
        <end position="101"/>
    </location>
</feature>
<keyword evidence="2 7" id="KW-0808">Transferase</keyword>
<feature type="domain" description="Palmitoyltransferase DHHC" evidence="9">
    <location>
        <begin position="224"/>
        <end position="341"/>
    </location>
</feature>
<dbReference type="InterPro" id="IPR039859">
    <property type="entry name" value="PFA4/ZDH16/20/ERF2-like"/>
</dbReference>
<evidence type="ECO:0000256" key="4">
    <source>
        <dbReference type="ARBA" id="ARBA00022989"/>
    </source>
</evidence>
<sequence>MGKNRVQADKNPDENQSINFPTTNWHSIGIKQFAKVGDTNRLFCRHWEIRLFAPFLLISLIAFIFTVSVFVIITHFNKKLIIISLVENAIFLILFLTNYFAAMCMDPGFLPYFWPAIQPSQRKFWYDWEEQLTYLAINSEQFEIAALPPLLDSTDTNILDQIQTPSNNDSEENSSLTQNLSQTQLSSQLNEGNNFTDDSIATDEENIKETNNISTVKDTNTDNHNHSKLRFASFSKTSGRFVIRADHICGWISNWVGKRNHKQFILFTLYGGILSVSLLSWRIAAIFINKGISNKKSSAFKICDIISIVLEVLFIIILVPFCANQINQLSQGKTQIQRMKESDKNNKNNNKKDCMYEMRQVCGEGNIFCWICPTPAFGKDLYIEGYS</sequence>
<accession>A0ABR2JJR6</accession>
<feature type="transmembrane region" description="Helical" evidence="7">
    <location>
        <begin position="264"/>
        <end position="287"/>
    </location>
</feature>
<comment type="similarity">
    <text evidence="7">Belongs to the DHHC palmitoyltransferase family.</text>
</comment>
<comment type="caution">
    <text evidence="10">The sequence shown here is derived from an EMBL/GenBank/DDBJ whole genome shotgun (WGS) entry which is preliminary data.</text>
</comment>
<protein>
    <recommendedName>
        <fullName evidence="7">Palmitoyltransferase</fullName>
        <ecNumber evidence="7">2.3.1.225</ecNumber>
    </recommendedName>
</protein>
<evidence type="ECO:0000259" key="9">
    <source>
        <dbReference type="Pfam" id="PF01529"/>
    </source>
</evidence>
<evidence type="ECO:0000256" key="3">
    <source>
        <dbReference type="ARBA" id="ARBA00022692"/>
    </source>
</evidence>
<comment type="domain">
    <text evidence="7">The DHHC domain is required for palmitoyltransferase activity.</text>
</comment>
<evidence type="ECO:0000256" key="8">
    <source>
        <dbReference type="SAM" id="MobiDB-lite"/>
    </source>
</evidence>
<keyword evidence="4 7" id="KW-1133">Transmembrane helix</keyword>
<keyword evidence="3 7" id="KW-0812">Transmembrane</keyword>
<evidence type="ECO:0000256" key="6">
    <source>
        <dbReference type="ARBA" id="ARBA00023315"/>
    </source>
</evidence>
<evidence type="ECO:0000256" key="5">
    <source>
        <dbReference type="ARBA" id="ARBA00023136"/>
    </source>
</evidence>
<keyword evidence="6 7" id="KW-0012">Acyltransferase</keyword>
<dbReference type="InterPro" id="IPR001594">
    <property type="entry name" value="Palmitoyltrfase_DHHC"/>
</dbReference>
<reference evidence="10 11" key="1">
    <citation type="submission" date="2024-04" db="EMBL/GenBank/DDBJ databases">
        <title>Tritrichomonas musculus Genome.</title>
        <authorList>
            <person name="Alves-Ferreira E."/>
            <person name="Grigg M."/>
            <person name="Lorenzi H."/>
            <person name="Galac M."/>
        </authorList>
    </citation>
    <scope>NUCLEOTIDE SEQUENCE [LARGE SCALE GENOMIC DNA]</scope>
    <source>
        <strain evidence="10 11">EAF2021</strain>
    </source>
</reference>
<evidence type="ECO:0000313" key="11">
    <source>
        <dbReference type="Proteomes" id="UP001470230"/>
    </source>
</evidence>
<name>A0ABR2JJR6_9EUKA</name>
<dbReference type="PROSITE" id="PS50216">
    <property type="entry name" value="DHHC"/>
    <property type="match status" value="1"/>
</dbReference>
<feature type="compositionally biased region" description="Low complexity" evidence="8">
    <location>
        <begin position="173"/>
        <end position="182"/>
    </location>
</feature>
<evidence type="ECO:0000256" key="2">
    <source>
        <dbReference type="ARBA" id="ARBA00022679"/>
    </source>
</evidence>